<proteinExistence type="predicted"/>
<keyword evidence="3" id="KW-1185">Reference proteome</keyword>
<evidence type="ECO:0000313" key="3">
    <source>
        <dbReference type="Proteomes" id="UP001568698"/>
    </source>
</evidence>
<sequence length="328" mass="36045">MPKELIHFKTAERTAARLADTRFAPGLAAHPQGMLLGAVLHDALFYGATPRALPMARMAHRIHGARGEDTYALLRLQARHAAEARDPGLAAALLVGMASHLWADTVMHPMVWHLTGDYYAASRREKSLARQRHRALESLMDMTACPEMIGRPLYRIRNQIASLGPALFEALPLSGMADLAGIKPDKAGPALASALRVFAGFQGLFPVRWLASSLHTASIWLPDTAREIAALFYAPQWLDQADRVTGPIRYHDPVSDEVREDSLGEFMDRAADRAEALCRRLEPAVFDGAGQVLPEIGPSLDSGRRGAGTQDMRHMADIFFPKLPQHSR</sequence>
<gene>
    <name evidence="2" type="ORF">AB6M95_16095</name>
</gene>
<name>A0ABV4K5S7_9BACT</name>
<protein>
    <submittedName>
        <fullName evidence="2">Zinc dependent phospholipase C family protein</fullName>
    </submittedName>
</protein>
<feature type="domain" description="Phospholipase C/D" evidence="1">
    <location>
        <begin position="7"/>
        <end position="147"/>
    </location>
</feature>
<dbReference type="Pfam" id="PF00882">
    <property type="entry name" value="Zn_dep_PLPC"/>
    <property type="match status" value="1"/>
</dbReference>
<dbReference type="RefSeq" id="WP_371387769.1">
    <property type="nucleotide sequence ID" value="NZ_JBGLYH010000060.1"/>
</dbReference>
<accession>A0ABV4K5S7</accession>
<reference evidence="2 3" key="1">
    <citation type="submission" date="2024-08" db="EMBL/GenBank/DDBJ databases">
        <title>Sulfate-reducing bacteria isolated from formation water of the oil field in Kazakhstan and description of Pseudodesulfovibrio sp.</title>
        <authorList>
            <person name="Bidzhieva S.K."/>
            <person name="Tourova T.P."/>
            <person name="Grouzdev D.S."/>
            <person name="Beletsky A.V."/>
            <person name="Sokolova D.S."/>
            <person name="Samigullina S.R."/>
            <person name="Poltaraus A.B."/>
            <person name="Avtukh A.N."/>
            <person name="Tereshina V.M."/>
            <person name="Zhaparov N.S."/>
            <person name="Mardanov A.V."/>
            <person name="Nazina T.N."/>
        </authorList>
    </citation>
    <scope>NUCLEOTIDE SEQUENCE [LARGE SCALE GENOMIC DNA]</scope>
    <source>
        <strain evidence="2 3">9FUS</strain>
    </source>
</reference>
<dbReference type="InterPro" id="IPR029002">
    <property type="entry name" value="PLPC/GPLD1"/>
</dbReference>
<dbReference type="EMBL" id="JBGLYH010000060">
    <property type="protein sequence ID" value="MEZ7198276.1"/>
    <property type="molecule type" value="Genomic_DNA"/>
</dbReference>
<organism evidence="2 3">
    <name type="scientific">Pseudodesulfovibrio karagichevae</name>
    <dbReference type="NCBI Taxonomy" id="3239305"/>
    <lineage>
        <taxon>Bacteria</taxon>
        <taxon>Pseudomonadati</taxon>
        <taxon>Thermodesulfobacteriota</taxon>
        <taxon>Desulfovibrionia</taxon>
        <taxon>Desulfovibrionales</taxon>
        <taxon>Desulfovibrionaceae</taxon>
    </lineage>
</organism>
<evidence type="ECO:0000313" key="2">
    <source>
        <dbReference type="EMBL" id="MEZ7198276.1"/>
    </source>
</evidence>
<evidence type="ECO:0000259" key="1">
    <source>
        <dbReference type="Pfam" id="PF00882"/>
    </source>
</evidence>
<comment type="caution">
    <text evidence="2">The sequence shown here is derived from an EMBL/GenBank/DDBJ whole genome shotgun (WGS) entry which is preliminary data.</text>
</comment>
<dbReference type="Proteomes" id="UP001568698">
    <property type="component" value="Unassembled WGS sequence"/>
</dbReference>